<organism evidence="8 9">
    <name type="scientific">Crossiella cryophila</name>
    <dbReference type="NCBI Taxonomy" id="43355"/>
    <lineage>
        <taxon>Bacteria</taxon>
        <taxon>Bacillati</taxon>
        <taxon>Actinomycetota</taxon>
        <taxon>Actinomycetes</taxon>
        <taxon>Pseudonocardiales</taxon>
        <taxon>Pseudonocardiaceae</taxon>
        <taxon>Crossiella</taxon>
    </lineage>
</organism>
<dbReference type="RefSeq" id="WP_185002204.1">
    <property type="nucleotide sequence ID" value="NZ_BAAAUI010000056.1"/>
</dbReference>
<gene>
    <name evidence="6" type="primary">vapC</name>
    <name evidence="8" type="ORF">HNR67_002488</name>
</gene>
<evidence type="ECO:0000313" key="8">
    <source>
        <dbReference type="EMBL" id="MBB4676370.1"/>
    </source>
</evidence>
<keyword evidence="9" id="KW-1185">Reference proteome</keyword>
<dbReference type="CDD" id="cd09874">
    <property type="entry name" value="PIN_MT3492-like"/>
    <property type="match status" value="1"/>
</dbReference>
<feature type="binding site" evidence="6">
    <location>
        <position position="91"/>
    </location>
    <ligand>
        <name>Mg(2+)</name>
        <dbReference type="ChEBI" id="CHEBI:18420"/>
    </ligand>
</feature>
<reference evidence="8 9" key="1">
    <citation type="submission" date="2020-08" db="EMBL/GenBank/DDBJ databases">
        <title>Sequencing the genomes of 1000 actinobacteria strains.</title>
        <authorList>
            <person name="Klenk H.-P."/>
        </authorList>
    </citation>
    <scope>NUCLEOTIDE SEQUENCE [LARGE SCALE GENOMIC DNA]</scope>
    <source>
        <strain evidence="8 9">DSM 44230</strain>
    </source>
</reference>
<dbReference type="EMBL" id="JACHMH010000001">
    <property type="protein sequence ID" value="MBB4676370.1"/>
    <property type="molecule type" value="Genomic_DNA"/>
</dbReference>
<feature type="binding site" evidence="6">
    <location>
        <position position="5"/>
    </location>
    <ligand>
        <name>Mg(2+)</name>
        <dbReference type="ChEBI" id="CHEBI:18420"/>
    </ligand>
</feature>
<evidence type="ECO:0000313" key="9">
    <source>
        <dbReference type="Proteomes" id="UP000533598"/>
    </source>
</evidence>
<protein>
    <recommendedName>
        <fullName evidence="6">Ribonuclease VapC</fullName>
        <shortName evidence="6">RNase VapC</shortName>
        <ecNumber evidence="6">3.1.-.-</ecNumber>
    </recommendedName>
    <alternativeName>
        <fullName evidence="6">Toxin VapC</fullName>
    </alternativeName>
</protein>
<keyword evidence="3 6" id="KW-0479">Metal-binding</keyword>
<evidence type="ECO:0000256" key="4">
    <source>
        <dbReference type="ARBA" id="ARBA00022801"/>
    </source>
</evidence>
<dbReference type="Pfam" id="PF01850">
    <property type="entry name" value="PIN"/>
    <property type="match status" value="1"/>
</dbReference>
<keyword evidence="1 6" id="KW-1277">Toxin-antitoxin system</keyword>
<dbReference type="GO" id="GO:0000287">
    <property type="term" value="F:magnesium ion binding"/>
    <property type="evidence" value="ECO:0007669"/>
    <property type="project" value="UniProtKB-UniRule"/>
</dbReference>
<evidence type="ECO:0000256" key="6">
    <source>
        <dbReference type="HAMAP-Rule" id="MF_00265"/>
    </source>
</evidence>
<dbReference type="GO" id="GO:0004540">
    <property type="term" value="F:RNA nuclease activity"/>
    <property type="evidence" value="ECO:0007669"/>
    <property type="project" value="InterPro"/>
</dbReference>
<evidence type="ECO:0000256" key="2">
    <source>
        <dbReference type="ARBA" id="ARBA00022722"/>
    </source>
</evidence>
<keyword evidence="6" id="KW-0800">Toxin</keyword>
<accession>A0A7W7FSV6</accession>
<keyword evidence="5 6" id="KW-0460">Magnesium</keyword>
<evidence type="ECO:0000256" key="1">
    <source>
        <dbReference type="ARBA" id="ARBA00022649"/>
    </source>
</evidence>
<evidence type="ECO:0000256" key="5">
    <source>
        <dbReference type="ARBA" id="ARBA00022842"/>
    </source>
</evidence>
<dbReference type="InterPro" id="IPR022907">
    <property type="entry name" value="VapC_family"/>
</dbReference>
<dbReference type="HAMAP" id="MF_00265">
    <property type="entry name" value="VapC_Nob1"/>
    <property type="match status" value="1"/>
</dbReference>
<dbReference type="Gene3D" id="3.40.50.1010">
    <property type="entry name" value="5'-nuclease"/>
    <property type="match status" value="1"/>
</dbReference>
<dbReference type="InterPro" id="IPR002716">
    <property type="entry name" value="PIN_dom"/>
</dbReference>
<dbReference type="GO" id="GO:0090729">
    <property type="term" value="F:toxin activity"/>
    <property type="evidence" value="ECO:0007669"/>
    <property type="project" value="UniProtKB-KW"/>
</dbReference>
<dbReference type="GO" id="GO:0016787">
    <property type="term" value="F:hydrolase activity"/>
    <property type="evidence" value="ECO:0007669"/>
    <property type="project" value="UniProtKB-KW"/>
</dbReference>
<dbReference type="Proteomes" id="UP000533598">
    <property type="component" value="Unassembled WGS sequence"/>
</dbReference>
<dbReference type="SUPFAM" id="SSF88723">
    <property type="entry name" value="PIN domain-like"/>
    <property type="match status" value="1"/>
</dbReference>
<dbReference type="AlphaFoldDB" id="A0A7W7FSV6"/>
<feature type="domain" description="PIN" evidence="7">
    <location>
        <begin position="2"/>
        <end position="118"/>
    </location>
</feature>
<dbReference type="InterPro" id="IPR029060">
    <property type="entry name" value="PIN-like_dom_sf"/>
</dbReference>
<proteinExistence type="inferred from homology"/>
<comment type="cofactor">
    <cofactor evidence="6">
        <name>Mg(2+)</name>
        <dbReference type="ChEBI" id="CHEBI:18420"/>
    </cofactor>
</comment>
<keyword evidence="4 6" id="KW-0378">Hydrolase</keyword>
<comment type="caution">
    <text evidence="8">The sequence shown here is derived from an EMBL/GenBank/DDBJ whole genome shotgun (WGS) entry which is preliminary data.</text>
</comment>
<sequence>MIYLDSCALIKLIVPEPLSEDLFGYLDTRTEPLVSSELAVVEVHRALTRIEAGEQARTLAEELLDNITQLPLAPVVRAAAALPDRYLRSLDALHLATALRVPTTRFVSYDRRLNEAAAKAGLTVRAPGAART</sequence>
<dbReference type="EC" id="3.1.-.-" evidence="6"/>
<evidence type="ECO:0000256" key="3">
    <source>
        <dbReference type="ARBA" id="ARBA00022723"/>
    </source>
</evidence>
<comment type="similarity">
    <text evidence="6">Belongs to the PINc/VapC protein family.</text>
</comment>
<keyword evidence="2 6" id="KW-0540">Nuclease</keyword>
<evidence type="ECO:0000259" key="7">
    <source>
        <dbReference type="Pfam" id="PF01850"/>
    </source>
</evidence>
<name>A0A7W7FSV6_9PSEU</name>
<comment type="function">
    <text evidence="6">Toxic component of a toxin-antitoxin (TA) system. An RNase.</text>
</comment>